<evidence type="ECO:0000313" key="2">
    <source>
        <dbReference type="EMBL" id="SJL19006.1"/>
    </source>
</evidence>
<reference evidence="3" key="1">
    <citation type="journal article" date="2017" name="Nat. Ecol. Evol.">
        <title>Genome expansion and lineage-specific genetic innovations in the forest pathogenic fungi Armillaria.</title>
        <authorList>
            <person name="Sipos G."/>
            <person name="Prasanna A.N."/>
            <person name="Walter M.C."/>
            <person name="O'Connor E."/>
            <person name="Balint B."/>
            <person name="Krizsan K."/>
            <person name="Kiss B."/>
            <person name="Hess J."/>
            <person name="Varga T."/>
            <person name="Slot J."/>
            <person name="Riley R."/>
            <person name="Boka B."/>
            <person name="Rigling D."/>
            <person name="Barry K."/>
            <person name="Lee J."/>
            <person name="Mihaltcheva S."/>
            <person name="LaButti K."/>
            <person name="Lipzen A."/>
            <person name="Waldron R."/>
            <person name="Moloney N.M."/>
            <person name="Sperisen C."/>
            <person name="Kredics L."/>
            <person name="Vagvoelgyi C."/>
            <person name="Patrignani A."/>
            <person name="Fitzpatrick D."/>
            <person name="Nagy I."/>
            <person name="Doyle S."/>
            <person name="Anderson J.B."/>
            <person name="Grigoriev I.V."/>
            <person name="Gueldener U."/>
            <person name="Muensterkoetter M."/>
            <person name="Nagy L.G."/>
        </authorList>
    </citation>
    <scope>NUCLEOTIDE SEQUENCE [LARGE SCALE GENOMIC DNA]</scope>
    <source>
        <strain evidence="3">C18/9</strain>
    </source>
</reference>
<organism evidence="1 3">
    <name type="scientific">Armillaria ostoyae</name>
    <name type="common">Armillaria root rot fungus</name>
    <dbReference type="NCBI Taxonomy" id="47428"/>
    <lineage>
        <taxon>Eukaryota</taxon>
        <taxon>Fungi</taxon>
        <taxon>Dikarya</taxon>
        <taxon>Basidiomycota</taxon>
        <taxon>Agaricomycotina</taxon>
        <taxon>Agaricomycetes</taxon>
        <taxon>Agaricomycetidae</taxon>
        <taxon>Agaricales</taxon>
        <taxon>Marasmiineae</taxon>
        <taxon>Physalacriaceae</taxon>
        <taxon>Armillaria</taxon>
    </lineage>
</organism>
<keyword evidence="3" id="KW-1185">Reference proteome</keyword>
<reference evidence="1" key="2">
    <citation type="submission" date="2017-01" db="EMBL/GenBank/DDBJ databases">
        <authorList>
            <person name="Mah S.A."/>
            <person name="Swanson W.J."/>
            <person name="Moy G.W."/>
            <person name="Vacquier V.D."/>
        </authorList>
    </citation>
    <scope>NUCLEOTIDE SEQUENCE [LARGE SCALE GENOMIC DNA]</scope>
    <source>
        <strain evidence="1">C18/9</strain>
    </source>
</reference>
<protein>
    <submittedName>
        <fullName evidence="1">Uncharacterized protein</fullName>
    </submittedName>
</protein>
<gene>
    <name evidence="1" type="ORF">ARMOST_17661</name>
    <name evidence="2" type="ORF">ARMOST_22611</name>
</gene>
<proteinExistence type="predicted"/>
<evidence type="ECO:0000313" key="1">
    <source>
        <dbReference type="EMBL" id="SJL14206.1"/>
    </source>
</evidence>
<dbReference type="Proteomes" id="UP000219338">
    <property type="component" value="Unassembled WGS sequence"/>
</dbReference>
<dbReference type="AlphaFoldDB" id="A0A284RZS3"/>
<accession>A0A284RZS3</accession>
<dbReference type="EMBL" id="FUEG01000022">
    <property type="protein sequence ID" value="SJL14206.1"/>
    <property type="molecule type" value="Genomic_DNA"/>
</dbReference>
<dbReference type="EMBL" id="FUEG01000083">
    <property type="protein sequence ID" value="SJL19006.1"/>
    <property type="molecule type" value="Genomic_DNA"/>
</dbReference>
<name>A0A284RZS3_ARMOS</name>
<sequence>MMMRLRTKVLRQGSLKRILDTSQIPTFAPPAKGDRLAILVTAELTTQSEVGLHILQKGHSLAVIKSANNIL</sequence>
<evidence type="ECO:0000313" key="3">
    <source>
        <dbReference type="Proteomes" id="UP000219338"/>
    </source>
</evidence>